<dbReference type="InterPro" id="IPR051466">
    <property type="entry name" value="D-amino_acid_metab_enzyme"/>
</dbReference>
<dbReference type="SUPFAM" id="SSF51419">
    <property type="entry name" value="PLP-binding barrel"/>
    <property type="match status" value="1"/>
</dbReference>
<keyword evidence="2" id="KW-0456">Lyase</keyword>
<dbReference type="InterPro" id="IPR042208">
    <property type="entry name" value="D-ser_dehydrat-like_sf"/>
</dbReference>
<reference evidence="4 5" key="1">
    <citation type="submission" date="2018-05" db="EMBL/GenBank/DDBJ databases">
        <title>A metagenomic window into the 2 km-deep terrestrial subsurface aquifer revealed taxonomically and functionally diverse microbial community comprising novel uncultured bacterial lineages.</title>
        <authorList>
            <person name="Kadnikov V.V."/>
            <person name="Mardanov A.V."/>
            <person name="Beletsky A.V."/>
            <person name="Banks D."/>
            <person name="Pimenov N.V."/>
            <person name="Frank Y.A."/>
            <person name="Karnachuk O.V."/>
            <person name="Ravin N.V."/>
        </authorList>
    </citation>
    <scope>NUCLEOTIDE SEQUENCE [LARGE SCALE GENOMIC DNA]</scope>
    <source>
        <strain evidence="4">BY5</strain>
    </source>
</reference>
<evidence type="ECO:0000256" key="2">
    <source>
        <dbReference type="ARBA" id="ARBA00023239"/>
    </source>
</evidence>
<dbReference type="Pfam" id="PF01168">
    <property type="entry name" value="Ala_racemase_N"/>
    <property type="match status" value="1"/>
</dbReference>
<dbReference type="EMBL" id="QOQW01000015">
    <property type="protein sequence ID" value="RCK79128.1"/>
    <property type="molecule type" value="Genomic_DNA"/>
</dbReference>
<organism evidence="4 5">
    <name type="scientific">Candidatus Ozemobacter sibiricus</name>
    <dbReference type="NCBI Taxonomy" id="2268124"/>
    <lineage>
        <taxon>Bacteria</taxon>
        <taxon>Candidatus Ozemobacteria</taxon>
        <taxon>Candidatus Ozemobacterales</taxon>
        <taxon>Candidatus Ozemobacteraceae</taxon>
        <taxon>Candidatus Ozemobacter</taxon>
    </lineage>
</organism>
<dbReference type="SMART" id="SM01119">
    <property type="entry name" value="D-ser_dehydrat"/>
    <property type="match status" value="1"/>
</dbReference>
<dbReference type="Gene3D" id="2.40.37.20">
    <property type="entry name" value="D-serine dehydratase-like domain"/>
    <property type="match status" value="1"/>
</dbReference>
<evidence type="ECO:0000313" key="5">
    <source>
        <dbReference type="Proteomes" id="UP000252355"/>
    </source>
</evidence>
<dbReference type="PANTHER" id="PTHR28004:SF2">
    <property type="entry name" value="D-SERINE DEHYDRATASE"/>
    <property type="match status" value="1"/>
</dbReference>
<sequence length="375" mass="39566">MFRELATPCLLVEISTLQRNLARAATVASEAGVVLRPHIKTHKCPELAKRQHEAGATGFTVATLAEAAALLESGFDDIFLAYPVVEAKGCRELFDLLRSGPPAATAAEPSAARISVVIDHPDQARFLDEAACRAGLTVPVRLEVDCGHHRCGLPPGPALVDLARTIDCLPGLFLEGVFTHAGHAYGATSPETLAAIGRQEGEAVVTAARLLRKAGLPAPIVSVGSTPTMTVSPLVPGVTEMRPGNYVFHDAMQVALGVCGWEDCALTVLATVIGVYPDRVVIDAGSKAVGLDRGAHGLNQLSGFGRFLDPPDWVLARLSEEHGVVELPGGPGHVRPGDRVRFVPNHACAAVNLHSVLHVVDGERIAGTWAIRARR</sequence>
<dbReference type="PANTHER" id="PTHR28004">
    <property type="entry name" value="ZGC:162816-RELATED"/>
    <property type="match status" value="1"/>
</dbReference>
<accession>A0A367ZLY2</accession>
<evidence type="ECO:0000313" key="4">
    <source>
        <dbReference type="EMBL" id="RCK79128.1"/>
    </source>
</evidence>
<evidence type="ECO:0000256" key="1">
    <source>
        <dbReference type="ARBA" id="ARBA00005323"/>
    </source>
</evidence>
<comment type="caution">
    <text evidence="4">The sequence shown here is derived from an EMBL/GenBank/DDBJ whole genome shotgun (WGS) entry which is preliminary data.</text>
</comment>
<dbReference type="Proteomes" id="UP000252355">
    <property type="component" value="Unassembled WGS sequence"/>
</dbReference>
<protein>
    <submittedName>
        <fullName evidence="4">Low-specificity D-threonine aldolase</fullName>
    </submittedName>
</protein>
<dbReference type="InterPro" id="IPR001608">
    <property type="entry name" value="Ala_racemase_N"/>
</dbReference>
<dbReference type="Gene3D" id="3.20.20.10">
    <property type="entry name" value="Alanine racemase"/>
    <property type="match status" value="1"/>
</dbReference>
<evidence type="ECO:0000259" key="3">
    <source>
        <dbReference type="SMART" id="SM01119"/>
    </source>
</evidence>
<dbReference type="GO" id="GO:0036088">
    <property type="term" value="P:D-serine catabolic process"/>
    <property type="evidence" value="ECO:0007669"/>
    <property type="project" value="TreeGrafter"/>
</dbReference>
<gene>
    <name evidence="4" type="ORF">OZSIB_0242</name>
</gene>
<dbReference type="AlphaFoldDB" id="A0A367ZLY2"/>
<proteinExistence type="inferred from homology"/>
<dbReference type="InterPro" id="IPR029066">
    <property type="entry name" value="PLP-binding_barrel"/>
</dbReference>
<comment type="similarity">
    <text evidence="1">Belongs to the DSD1 family.</text>
</comment>
<dbReference type="InterPro" id="IPR026956">
    <property type="entry name" value="D-ser_dehydrat-like_dom"/>
</dbReference>
<feature type="domain" description="D-serine dehydratase-like" evidence="3">
    <location>
        <begin position="265"/>
        <end position="361"/>
    </location>
</feature>
<name>A0A367ZLY2_9BACT</name>
<dbReference type="GO" id="GO:0008721">
    <property type="term" value="F:D-serine ammonia-lyase activity"/>
    <property type="evidence" value="ECO:0007669"/>
    <property type="project" value="TreeGrafter"/>
</dbReference>
<dbReference type="Pfam" id="PF14031">
    <property type="entry name" value="D-ser_dehydrat"/>
    <property type="match status" value="1"/>
</dbReference>